<evidence type="ECO:0000313" key="4">
    <source>
        <dbReference type="EMBL" id="QIS04441.1"/>
    </source>
</evidence>
<name>A0A6G9XU07_NOCBR</name>
<dbReference type="InterPro" id="IPR012816">
    <property type="entry name" value="NADAR"/>
</dbReference>
<evidence type="ECO:0000256" key="2">
    <source>
        <dbReference type="ARBA" id="ARBA00000751"/>
    </source>
</evidence>
<sequence>MDLRSVDDLVSAIAAGQQVDYLRFWGHQPERDGRLGPGCLSQWWPARFTVAGARFESAEHYMMWGKAMLFGDTENATRVLAARTPREAKEFGRQVRGFDSGVWRAHRFETVLRGNIAKFGQDAALTDYLLGTGDRVLVEASPVDLVWGIGFTADDPRAADPAQWRGLNLLGFALMGARAALRAGRTVD</sequence>
<dbReference type="Proteomes" id="UP000501705">
    <property type="component" value="Chromosome"/>
</dbReference>
<dbReference type="AlphaFoldDB" id="A0A6G9XU07"/>
<proteinExistence type="predicted"/>
<dbReference type="RefSeq" id="WP_167463561.1">
    <property type="nucleotide sequence ID" value="NZ_CP046171.1"/>
</dbReference>
<accession>A0A6G9XU07</accession>
<evidence type="ECO:0000256" key="1">
    <source>
        <dbReference type="ARBA" id="ARBA00000022"/>
    </source>
</evidence>
<dbReference type="NCBIfam" id="TIGR02464">
    <property type="entry name" value="ribofla_fusion"/>
    <property type="match status" value="1"/>
</dbReference>
<comment type="catalytic activity">
    <reaction evidence="2">
        <text>2,5-diamino-6-hydroxy-4-(5-phosphoribosylamino)-pyrimidine + H2O = 2,5,6-triamino-4-hydroxypyrimidine + D-ribose 5-phosphate</text>
        <dbReference type="Rhea" id="RHEA:23436"/>
        <dbReference type="ChEBI" id="CHEBI:15377"/>
        <dbReference type="ChEBI" id="CHEBI:58614"/>
        <dbReference type="ChEBI" id="CHEBI:78346"/>
        <dbReference type="ChEBI" id="CHEBI:137796"/>
    </reaction>
</comment>
<dbReference type="Gene3D" id="1.10.357.40">
    <property type="entry name" value="YbiA-like"/>
    <property type="match status" value="1"/>
</dbReference>
<gene>
    <name evidence="4" type="ORF">F5X71_20790</name>
</gene>
<comment type="catalytic activity">
    <reaction evidence="1">
        <text>5-amino-6-(5-phospho-D-ribosylamino)uracil + H2O = 5,6-diaminouracil + D-ribose 5-phosphate</text>
        <dbReference type="Rhea" id="RHEA:55020"/>
        <dbReference type="ChEBI" id="CHEBI:15377"/>
        <dbReference type="ChEBI" id="CHEBI:46252"/>
        <dbReference type="ChEBI" id="CHEBI:58453"/>
        <dbReference type="ChEBI" id="CHEBI:78346"/>
    </reaction>
</comment>
<dbReference type="SUPFAM" id="SSF143990">
    <property type="entry name" value="YbiA-like"/>
    <property type="match status" value="1"/>
</dbReference>
<dbReference type="InterPro" id="IPR037238">
    <property type="entry name" value="YbiA-like_sf"/>
</dbReference>
<dbReference type="EMBL" id="CP046171">
    <property type="protein sequence ID" value="QIS04441.1"/>
    <property type="molecule type" value="Genomic_DNA"/>
</dbReference>
<dbReference type="Pfam" id="PF08719">
    <property type="entry name" value="NADAR"/>
    <property type="match status" value="1"/>
</dbReference>
<dbReference type="CDD" id="cd15457">
    <property type="entry name" value="NADAR"/>
    <property type="match status" value="1"/>
</dbReference>
<evidence type="ECO:0000259" key="3">
    <source>
        <dbReference type="Pfam" id="PF08719"/>
    </source>
</evidence>
<evidence type="ECO:0000313" key="5">
    <source>
        <dbReference type="Proteomes" id="UP000501705"/>
    </source>
</evidence>
<protein>
    <submittedName>
        <fullName evidence="4">DUF1768 domain-containing protein</fullName>
    </submittedName>
</protein>
<organism evidence="4 5">
    <name type="scientific">Nocardia brasiliensis</name>
    <dbReference type="NCBI Taxonomy" id="37326"/>
    <lineage>
        <taxon>Bacteria</taxon>
        <taxon>Bacillati</taxon>
        <taxon>Actinomycetota</taxon>
        <taxon>Actinomycetes</taxon>
        <taxon>Mycobacteriales</taxon>
        <taxon>Nocardiaceae</taxon>
        <taxon>Nocardia</taxon>
    </lineage>
</organism>
<reference evidence="4 5" key="1">
    <citation type="journal article" date="2019" name="ACS Chem. Biol.">
        <title>Identification and Mobilization of a Cryptic Antibiotic Biosynthesis Gene Locus from a Human-Pathogenic Nocardia Isolate.</title>
        <authorList>
            <person name="Herisse M."/>
            <person name="Ishida K."/>
            <person name="Porter J.L."/>
            <person name="Howden B."/>
            <person name="Hertweck C."/>
            <person name="Stinear T.P."/>
            <person name="Pidot S.J."/>
        </authorList>
    </citation>
    <scope>NUCLEOTIDE SEQUENCE [LARGE SCALE GENOMIC DNA]</scope>
    <source>
        <strain evidence="4 5">AUSMDU00024985</strain>
    </source>
</reference>
<feature type="domain" description="NADAR" evidence="3">
    <location>
        <begin position="36"/>
        <end position="182"/>
    </location>
</feature>